<dbReference type="InterPro" id="IPR036890">
    <property type="entry name" value="HATPase_C_sf"/>
</dbReference>
<feature type="coiled-coil region" evidence="1">
    <location>
        <begin position="193"/>
        <end position="243"/>
    </location>
</feature>
<dbReference type="Pfam" id="PF06580">
    <property type="entry name" value="His_kinase"/>
    <property type="match status" value="1"/>
</dbReference>
<dbReference type="GO" id="GO:0016020">
    <property type="term" value="C:membrane"/>
    <property type="evidence" value="ECO:0007669"/>
    <property type="project" value="InterPro"/>
</dbReference>
<organism evidence="4 5">
    <name type="scientific">Dyadobacter luteus</name>
    <dbReference type="NCBI Taxonomy" id="2259619"/>
    <lineage>
        <taxon>Bacteria</taxon>
        <taxon>Pseudomonadati</taxon>
        <taxon>Bacteroidota</taxon>
        <taxon>Cytophagia</taxon>
        <taxon>Cytophagales</taxon>
        <taxon>Spirosomataceae</taxon>
        <taxon>Dyadobacter</taxon>
    </lineage>
</organism>
<keyword evidence="2" id="KW-0812">Transmembrane</keyword>
<dbReference type="AlphaFoldDB" id="A0A3D8Y3J3"/>
<accession>A0A3D8Y3J3</accession>
<dbReference type="InterPro" id="IPR050640">
    <property type="entry name" value="Bact_2-comp_sensor_kinase"/>
</dbReference>
<dbReference type="Proteomes" id="UP000256373">
    <property type="component" value="Unassembled WGS sequence"/>
</dbReference>
<dbReference type="GO" id="GO:0000155">
    <property type="term" value="F:phosphorelay sensor kinase activity"/>
    <property type="evidence" value="ECO:0007669"/>
    <property type="project" value="InterPro"/>
</dbReference>
<feature type="transmembrane region" description="Helical" evidence="2">
    <location>
        <begin position="46"/>
        <end position="62"/>
    </location>
</feature>
<dbReference type="PANTHER" id="PTHR34220:SF7">
    <property type="entry name" value="SENSOR HISTIDINE KINASE YPDA"/>
    <property type="match status" value="1"/>
</dbReference>
<keyword evidence="1" id="KW-0175">Coiled coil</keyword>
<protein>
    <recommendedName>
        <fullName evidence="3">Signal transduction histidine kinase internal region domain-containing protein</fullName>
    </recommendedName>
</protein>
<dbReference type="InterPro" id="IPR010559">
    <property type="entry name" value="Sig_transdc_His_kin_internal"/>
</dbReference>
<name>A0A3D8Y3J3_9BACT</name>
<keyword evidence="5" id="KW-1185">Reference proteome</keyword>
<feature type="transmembrane region" description="Helical" evidence="2">
    <location>
        <begin position="74"/>
        <end position="95"/>
    </location>
</feature>
<feature type="domain" description="Signal transduction histidine kinase internal region" evidence="3">
    <location>
        <begin position="206"/>
        <end position="284"/>
    </location>
</feature>
<evidence type="ECO:0000259" key="3">
    <source>
        <dbReference type="Pfam" id="PF06580"/>
    </source>
</evidence>
<dbReference type="PANTHER" id="PTHR34220">
    <property type="entry name" value="SENSOR HISTIDINE KINASE YPDA"/>
    <property type="match status" value="1"/>
</dbReference>
<evidence type="ECO:0000313" key="5">
    <source>
        <dbReference type="Proteomes" id="UP000256373"/>
    </source>
</evidence>
<evidence type="ECO:0000256" key="1">
    <source>
        <dbReference type="SAM" id="Coils"/>
    </source>
</evidence>
<evidence type="ECO:0000256" key="2">
    <source>
        <dbReference type="SAM" id="Phobius"/>
    </source>
</evidence>
<dbReference type="SUPFAM" id="SSF55874">
    <property type="entry name" value="ATPase domain of HSP90 chaperone/DNA topoisomerase II/histidine kinase"/>
    <property type="match status" value="1"/>
</dbReference>
<comment type="caution">
    <text evidence="4">The sequence shown here is derived from an EMBL/GenBank/DDBJ whole genome shotgun (WGS) entry which is preliminary data.</text>
</comment>
<keyword evidence="2" id="KW-1133">Transmembrane helix</keyword>
<reference evidence="4 5" key="1">
    <citation type="submission" date="2018-07" db="EMBL/GenBank/DDBJ databases">
        <title>Dyadobacter roseus sp. nov., isolated from rose rhizosphere soil.</title>
        <authorList>
            <person name="Chen L."/>
        </authorList>
    </citation>
    <scope>NUCLEOTIDE SEQUENCE [LARGE SCALE GENOMIC DNA]</scope>
    <source>
        <strain evidence="4 5">RS19</strain>
    </source>
</reference>
<keyword evidence="2" id="KW-0472">Membrane</keyword>
<feature type="transmembrane region" description="Helical" evidence="2">
    <location>
        <begin position="107"/>
        <end position="130"/>
    </location>
</feature>
<evidence type="ECO:0000313" key="4">
    <source>
        <dbReference type="EMBL" id="REA56436.1"/>
    </source>
</evidence>
<dbReference type="EMBL" id="QNUL01000039">
    <property type="protein sequence ID" value="REA56436.1"/>
    <property type="molecule type" value="Genomic_DNA"/>
</dbReference>
<gene>
    <name evidence="4" type="ORF">DSL64_26950</name>
</gene>
<sequence length="404" mass="47198">MQKFQNVLNTKYTENSDKYMDKNRSDFLKAYLIKQQTAFQRTKNHILFWIFFVLFHLSYFIGSKDKLTFSPQVVISYALYYLRFIPVYYITALVYSRIKHLFSETWLWVATGVVLTALMHIFNVLVFYAADSLYGLANISTSFQHFGTVYLHPFADDSYTNIWLSISYDIREIELLILPLAIKGIKYTFKQQVAKSELKAEKLSLQLVALRSQVAPHFLINNLMSLKDQLTDVSEKLANYVENLTNVLSFTLYQSQSDFVVFKQEWTALTKLLDLEANRFSQRLKVSLQIESPLPKDSYIPSMILFTLVENALKHGLYLSSEKECYITLKLEVIGQRLRFVCINSIAEPEDEKRFKKNSGLGHRIIRERLELICKNNYSFYHQRTDSTYTVELILPLTDSHPES</sequence>
<proteinExistence type="predicted"/>
<dbReference type="Gene3D" id="3.30.565.10">
    <property type="entry name" value="Histidine kinase-like ATPase, C-terminal domain"/>
    <property type="match status" value="1"/>
</dbReference>